<evidence type="ECO:0000313" key="24">
    <source>
        <dbReference type="Proteomes" id="UP001295444"/>
    </source>
</evidence>
<keyword evidence="10" id="KW-0915">Sodium</keyword>
<dbReference type="Gene3D" id="2.60.40.10">
    <property type="entry name" value="Immunoglobulins"/>
    <property type="match status" value="1"/>
</dbReference>
<dbReference type="SUPFAM" id="SSF57586">
    <property type="entry name" value="TNF receptor-like"/>
    <property type="match status" value="1"/>
</dbReference>
<evidence type="ECO:0000256" key="19">
    <source>
        <dbReference type="ARBA" id="ARBA00049669"/>
    </source>
</evidence>
<keyword evidence="6 21" id="KW-0812">Transmembrane</keyword>
<keyword evidence="13" id="KW-1015">Disulfide bond</keyword>
<dbReference type="Gene3D" id="2.10.50.10">
    <property type="entry name" value="Tumor Necrosis Factor Receptor, subunit A, domain 2"/>
    <property type="match status" value="4"/>
</dbReference>
<name>A0AAD1TCK6_PELCU</name>
<keyword evidence="12 21" id="KW-0472">Membrane</keyword>
<keyword evidence="15" id="KW-0739">Sodium transport</keyword>
<keyword evidence="14" id="KW-0325">Glycoprotein</keyword>
<dbReference type="InterPro" id="IPR009030">
    <property type="entry name" value="Growth_fac_rcpt_cys_sf"/>
</dbReference>
<dbReference type="PANTHER" id="PTHR46104:SF1">
    <property type="entry name" value="GENE 9195-RELATED"/>
    <property type="match status" value="1"/>
</dbReference>
<dbReference type="Pfam" id="PF07686">
    <property type="entry name" value="V-set"/>
    <property type="match status" value="1"/>
</dbReference>
<keyword evidence="9 21" id="KW-1133">Transmembrane helix</keyword>
<proteinExistence type="inferred from homology"/>
<reference evidence="23" key="1">
    <citation type="submission" date="2022-03" db="EMBL/GenBank/DDBJ databases">
        <authorList>
            <person name="Alioto T."/>
            <person name="Alioto T."/>
            <person name="Gomez Garrido J."/>
        </authorList>
    </citation>
    <scope>NUCLEOTIDE SEQUENCE</scope>
</reference>
<keyword evidence="4" id="KW-0894">Sodium channel</keyword>
<dbReference type="Proteomes" id="UP001295444">
    <property type="component" value="Chromosome 10"/>
</dbReference>
<evidence type="ECO:0000256" key="7">
    <source>
        <dbReference type="ARBA" id="ARBA00022729"/>
    </source>
</evidence>
<evidence type="ECO:0000256" key="9">
    <source>
        <dbReference type="ARBA" id="ARBA00022989"/>
    </source>
</evidence>
<dbReference type="EMBL" id="OW240921">
    <property type="protein sequence ID" value="CAH2320510.1"/>
    <property type="molecule type" value="Genomic_DNA"/>
</dbReference>
<evidence type="ECO:0000256" key="10">
    <source>
        <dbReference type="ARBA" id="ARBA00023053"/>
    </source>
</evidence>
<evidence type="ECO:0000256" key="13">
    <source>
        <dbReference type="ARBA" id="ARBA00023157"/>
    </source>
</evidence>
<evidence type="ECO:0000256" key="1">
    <source>
        <dbReference type="ARBA" id="ARBA00004251"/>
    </source>
</evidence>
<feature type="region of interest" description="Disordered" evidence="20">
    <location>
        <begin position="47"/>
        <end position="93"/>
    </location>
</feature>
<evidence type="ECO:0000259" key="22">
    <source>
        <dbReference type="PROSITE" id="PS50835"/>
    </source>
</evidence>
<dbReference type="SUPFAM" id="SSF48726">
    <property type="entry name" value="Immunoglobulin"/>
    <property type="match status" value="1"/>
</dbReference>
<dbReference type="GO" id="GO:0034702">
    <property type="term" value="C:monoatomic ion channel complex"/>
    <property type="evidence" value="ECO:0007669"/>
    <property type="project" value="UniProtKB-KW"/>
</dbReference>
<evidence type="ECO:0000256" key="2">
    <source>
        <dbReference type="ARBA" id="ARBA00010404"/>
    </source>
</evidence>
<dbReference type="GO" id="GO:0005272">
    <property type="term" value="F:sodium channel activity"/>
    <property type="evidence" value="ECO:0007669"/>
    <property type="project" value="UniProtKB-KW"/>
</dbReference>
<sequence length="1439" mass="154665">MCVQLALGHLPLRKTLAPLELLVTVVAFPTNSSAIFALPGFSVSQEQEESSDHLSPAHGVTTALRGPDLAPSSSALPEHGVTGPAWHQNQNATPARPAGFALQELRAHLGSAVQDISVQRDRGATTCLPCPAGHYCNEDRTSRERMRQLVCPAGWLCPRGMAVLPEEDTNICPQGFYCPEGSFEMKLCPNGTYGDRPGLGSVEECPLCPEGHFCYQEGQRPTGITHPASSHSYSSGFYCTTGSVQPKPCQDGTYSNLTGLSSESECKPCDGGRFCSGQGLTQPSGYCREGFYCPGRSTSATPSGAVCPAGSYCPAGSVQPTLCPAGSYSNQTSLVNLSQCLPCPPGERFPMRRVIQTISRVRSVLLVRPCVTSAHLVTCVLVVTLSSVLLDTFVWRNQIIPSFLVHLEHSTQHQALLELTDAAFVLQECFAENQGLRHRVAIVKLDISVQRDPLYTILMAAEMNVLEVLALLGIIALLVPVFRFLAHWVLSQTAEGSDHPTPCPPGTFSAVPGLGNESECKPCPRGYYCQGQGQTAPTGQCFEGFYCPERQSSPNSLPCPTGHFCLEGSAEPSACVAGTYQNEEKQTVCKTCQAGYYCDSTQRPVSNLTQFMCPQGYYCPFGTYHATQYSCPAGTYGPRPGLVSIDGCIKCPPGKYCQGDGLGAPTGFYCSQGTGSDWKPCPPGTYSLDLGLESVTDCTVCDGGKYCHFYNATATTGDCMEGYYCTAGSQLPNPELELPGKTRHHNMWVYNINEELWDITAQLVLMCLFSALLEPITPQNDKDHASLAWKGHYCENPGQDAVTGNCSAGYFCAHSATSPTPIQGILGNLCPQGHYCSSGSSRPQPCPMGSYSNTSGNTGPEGCISCDPGHYCPMKSELASYYPCPRGTFSDVQGAEHISTCQFCPPGMFCSRPGMERPDGPCSPGWFCPGGSISDRPVYPPTEHDDIMSSPTSIVSGMCPKGTYCPQGSPLPIPCTPDYHCPIGHYCPTGSLEPKTCPSGQYQDQVGQIQCHICPAGKFCGLGIPETDTGETIPDDILRPTECPSGYYCEPGTEYGHQFPCPVGLSSPSGTCSPGHYCILGARLPNPSDDVTGAWCPAGYFCPNGSSSPFPCPKGTFQPYMGMSSHSSCLTCPGGRFCKAEGLTDSSGNSVAFPIPCENGFFQDQERGASCKVCPPGFYCNASEFGGSVTPQECPPGHFCPEGSKSSGNYKCPQGTYSPKTQLVAKGFQSIGLCMPVCVEVPSGTEAVQGRNMTLACISCMKREEVYAITTVKWFYQPPFGGDESLIFDCFSFLEAGVQCSAGQPKEQKSSMEGRLVWNGSRDLQDVSITIINVTMNDSGIYTCNVTRILHFEAHNHLVENKISISLTVTKEASEDFTSVLSEIMMYILLAFLTLWLLVEIVYCYRKISKAEDVNQESVSDYLAIASENKENCSVPVEE</sequence>
<evidence type="ECO:0000256" key="6">
    <source>
        <dbReference type="ARBA" id="ARBA00022692"/>
    </source>
</evidence>
<keyword evidence="11" id="KW-0406">Ion transport</keyword>
<evidence type="ECO:0000256" key="4">
    <source>
        <dbReference type="ARBA" id="ARBA00022461"/>
    </source>
</evidence>
<dbReference type="InterPro" id="IPR007110">
    <property type="entry name" value="Ig-like_dom"/>
</dbReference>
<comment type="similarity">
    <text evidence="2">Belongs to the sodium channel auxiliary subunit SCN3B (TC 8.A.17) family.</text>
</comment>
<dbReference type="SMART" id="SM00409">
    <property type="entry name" value="IG"/>
    <property type="match status" value="1"/>
</dbReference>
<dbReference type="InterPro" id="IPR013783">
    <property type="entry name" value="Ig-like_fold"/>
</dbReference>
<evidence type="ECO:0000256" key="3">
    <source>
        <dbReference type="ARBA" id="ARBA00022448"/>
    </source>
</evidence>
<accession>A0AAD1TCK6</accession>
<keyword evidence="8" id="KW-0851">Voltage-gated channel</keyword>
<evidence type="ECO:0000313" key="23">
    <source>
        <dbReference type="EMBL" id="CAH2320510.1"/>
    </source>
</evidence>
<keyword evidence="17" id="KW-0393">Immunoglobulin domain</keyword>
<feature type="domain" description="Ig-like" evidence="22">
    <location>
        <begin position="1236"/>
        <end position="1364"/>
    </location>
</feature>
<evidence type="ECO:0000256" key="14">
    <source>
        <dbReference type="ARBA" id="ARBA00023180"/>
    </source>
</evidence>
<keyword evidence="3" id="KW-0813">Transport</keyword>
<organism evidence="23 24">
    <name type="scientific">Pelobates cultripes</name>
    <name type="common">Western spadefoot toad</name>
    <dbReference type="NCBI Taxonomy" id="61616"/>
    <lineage>
        <taxon>Eukaryota</taxon>
        <taxon>Metazoa</taxon>
        <taxon>Chordata</taxon>
        <taxon>Craniata</taxon>
        <taxon>Vertebrata</taxon>
        <taxon>Euteleostomi</taxon>
        <taxon>Amphibia</taxon>
        <taxon>Batrachia</taxon>
        <taxon>Anura</taxon>
        <taxon>Pelobatoidea</taxon>
        <taxon>Pelobatidae</taxon>
        <taxon>Pelobates</taxon>
    </lineage>
</organism>
<dbReference type="SUPFAM" id="SSF57184">
    <property type="entry name" value="Growth factor receptor domain"/>
    <property type="match status" value="4"/>
</dbReference>
<feature type="transmembrane region" description="Helical" evidence="21">
    <location>
        <begin position="1384"/>
        <end position="1405"/>
    </location>
</feature>
<dbReference type="InterPro" id="IPR036179">
    <property type="entry name" value="Ig-like_dom_sf"/>
</dbReference>
<dbReference type="PANTHER" id="PTHR46104">
    <property type="entry name" value="GENE 9195-RELATED-RELATED"/>
    <property type="match status" value="1"/>
</dbReference>
<dbReference type="PROSITE" id="PS50835">
    <property type="entry name" value="IG_LIKE"/>
    <property type="match status" value="1"/>
</dbReference>
<gene>
    <name evidence="23" type="ORF">PECUL_23A039759</name>
</gene>
<comment type="subunit">
    <text evidence="19">A voltage-gated sodium (Nav) channel consists of an ion-conducting pore-forming alpha subunit functional on its own that is regulated by one or more beta subunits. Forms homodimers and homotrimers. SCN3B is non-covalently associated with alpha subunits and induces the formation of alpha subunit oligomers, including trimers. Interacts with SCN5A/Nav1.5; regulatory subunit of SCN5A/Nav1.5. Interacts with SCN7A/Nav2.1; probable regulatory subunit of SCN7A/Nav2.1. Interacts with SCN10A; regulatory subunit of SCN10A/Nav1.8. Interacts with NFASC; probably involved in targeting the sodium channels to the nodes of Ranvier.</text>
</comment>
<keyword evidence="16" id="KW-0407">Ion channel</keyword>
<keyword evidence="7" id="KW-0732">Signal</keyword>
<keyword evidence="5" id="KW-1003">Cell membrane</keyword>
<dbReference type="InterPro" id="IPR013106">
    <property type="entry name" value="Ig_V-set"/>
</dbReference>
<dbReference type="GO" id="GO:0005886">
    <property type="term" value="C:plasma membrane"/>
    <property type="evidence" value="ECO:0007669"/>
    <property type="project" value="UniProtKB-SubCell"/>
</dbReference>
<evidence type="ECO:0000256" key="16">
    <source>
        <dbReference type="ARBA" id="ARBA00023303"/>
    </source>
</evidence>
<protein>
    <recommendedName>
        <fullName evidence="18">Sodium channel regulatory subunit beta-3</fullName>
    </recommendedName>
</protein>
<evidence type="ECO:0000256" key="5">
    <source>
        <dbReference type="ARBA" id="ARBA00022475"/>
    </source>
</evidence>
<evidence type="ECO:0000256" key="12">
    <source>
        <dbReference type="ARBA" id="ARBA00023136"/>
    </source>
</evidence>
<dbReference type="SMART" id="SM01411">
    <property type="entry name" value="Ephrin_rec_like"/>
    <property type="match status" value="13"/>
</dbReference>
<evidence type="ECO:0000256" key="17">
    <source>
        <dbReference type="ARBA" id="ARBA00023319"/>
    </source>
</evidence>
<evidence type="ECO:0000256" key="18">
    <source>
        <dbReference type="ARBA" id="ARBA00044530"/>
    </source>
</evidence>
<dbReference type="InterPro" id="IPR003599">
    <property type="entry name" value="Ig_sub"/>
</dbReference>
<evidence type="ECO:0000256" key="11">
    <source>
        <dbReference type="ARBA" id="ARBA00023065"/>
    </source>
</evidence>
<evidence type="ECO:0000256" key="21">
    <source>
        <dbReference type="SAM" id="Phobius"/>
    </source>
</evidence>
<evidence type="ECO:0000256" key="20">
    <source>
        <dbReference type="SAM" id="MobiDB-lite"/>
    </source>
</evidence>
<evidence type="ECO:0000256" key="8">
    <source>
        <dbReference type="ARBA" id="ARBA00022882"/>
    </source>
</evidence>
<comment type="subcellular location">
    <subcellularLocation>
        <location evidence="1">Cell membrane</location>
        <topology evidence="1">Single-pass type I membrane protein</topology>
    </subcellularLocation>
</comment>
<keyword evidence="24" id="KW-1185">Reference proteome</keyword>
<dbReference type="FunFam" id="2.60.40.10:FF:000375">
    <property type="entry name" value="Sodium channel beta 1 subunit"/>
    <property type="match status" value="1"/>
</dbReference>
<evidence type="ECO:0000256" key="15">
    <source>
        <dbReference type="ARBA" id="ARBA00023201"/>
    </source>
</evidence>